<keyword evidence="3 6" id="KW-0238">DNA-binding</keyword>
<name>A0A671YUY6_SPAAU</name>
<dbReference type="GO" id="GO:0005634">
    <property type="term" value="C:nucleus"/>
    <property type="evidence" value="ECO:0007669"/>
    <property type="project" value="UniProtKB-SubCell"/>
</dbReference>
<dbReference type="InterPro" id="IPR016361">
    <property type="entry name" value="TEF_metazoa"/>
</dbReference>
<dbReference type="FunFam" id="2.70.50.80:FF:000001">
    <property type="entry name" value="Transcriptional enhancer factor TEF-1, putative"/>
    <property type="match status" value="1"/>
</dbReference>
<dbReference type="GeneTree" id="ENSGT00950000182956"/>
<sequence>IASNEWSANGSPEDGLDGDNEDKTLDGDAEGVWSPDIEQSFQEALAIYPPCGRRKIILSDEGKMYGRNELIARYIKLRTGKTRTRKQVSSHLQVLARRKSREIQSKLKDQASKDKALQNMAALSSAQIVSPSMIKNPLPPLPPAPYQPARVSTFTHLSPLAPPPPPSATAVPVWQDRTIASSKLRMLEYSAFMEVQRDPDNYSKHLFVHIGQTNPSYSDPLLEAVDIRQIYDKFPEKKGGLKELYEKGPQNAFFLVKFWADLNSSGMQDGPGSFYGVSSQYSSLENMTITVSTKVCSFGKQVVEKVETEYARLEGGKCVYRIHRSPMCEYMINFIHKLKHLPEKYMMNSVLENFTILQVVTNRDTQETLLCIAFVFEVSTSEHGAQYHVYRLVKD</sequence>
<dbReference type="Ensembl" id="ENSSAUT00010069798.1">
    <property type="protein sequence ID" value="ENSSAUP00010066658.1"/>
    <property type="gene ID" value="ENSSAUG00010026550.1"/>
</dbReference>
<evidence type="ECO:0000256" key="1">
    <source>
        <dbReference type="ARBA" id="ARBA00004123"/>
    </source>
</evidence>
<dbReference type="InterPro" id="IPR041086">
    <property type="entry name" value="YBD"/>
</dbReference>
<evidence type="ECO:0000256" key="6">
    <source>
        <dbReference type="PIRNR" id="PIRNR002603"/>
    </source>
</evidence>
<dbReference type="PANTHER" id="PTHR11834:SF7">
    <property type="entry name" value="TRANSCRIPTIONAL ENHANCER FACTOR TEF-5"/>
    <property type="match status" value="1"/>
</dbReference>
<dbReference type="GO" id="GO:0005667">
    <property type="term" value="C:transcription regulator complex"/>
    <property type="evidence" value="ECO:0007669"/>
    <property type="project" value="TreeGrafter"/>
</dbReference>
<organism evidence="10 11">
    <name type="scientific">Sparus aurata</name>
    <name type="common">Gilthead sea bream</name>
    <dbReference type="NCBI Taxonomy" id="8175"/>
    <lineage>
        <taxon>Eukaryota</taxon>
        <taxon>Metazoa</taxon>
        <taxon>Chordata</taxon>
        <taxon>Craniata</taxon>
        <taxon>Vertebrata</taxon>
        <taxon>Euteleostomi</taxon>
        <taxon>Actinopterygii</taxon>
        <taxon>Neopterygii</taxon>
        <taxon>Teleostei</taxon>
        <taxon>Neoteleostei</taxon>
        <taxon>Acanthomorphata</taxon>
        <taxon>Eupercaria</taxon>
        <taxon>Spariformes</taxon>
        <taxon>Sparidae</taxon>
        <taxon>Sparus</taxon>
    </lineage>
</organism>
<dbReference type="Pfam" id="PF01285">
    <property type="entry name" value="TEA"/>
    <property type="match status" value="1"/>
</dbReference>
<evidence type="ECO:0000256" key="5">
    <source>
        <dbReference type="ARBA" id="ARBA00023242"/>
    </source>
</evidence>
<evidence type="ECO:0000256" key="8">
    <source>
        <dbReference type="SAM" id="MobiDB-lite"/>
    </source>
</evidence>
<dbReference type="Pfam" id="PF17725">
    <property type="entry name" value="YBD"/>
    <property type="match status" value="1"/>
</dbReference>
<protein>
    <submittedName>
        <fullName evidence="10">TEA domain family member 3 b</fullName>
    </submittedName>
</protein>
<feature type="DNA-binding region" description="TEA" evidence="7">
    <location>
        <begin position="26"/>
        <end position="102"/>
    </location>
</feature>
<feature type="compositionally biased region" description="Polar residues" evidence="8">
    <location>
        <begin position="1"/>
        <end position="10"/>
    </location>
</feature>
<keyword evidence="4 6" id="KW-0804">Transcription</keyword>
<dbReference type="InterPro" id="IPR038096">
    <property type="entry name" value="TEA/ATTS_sf"/>
</dbReference>
<dbReference type="InterPro" id="IPR000818">
    <property type="entry name" value="TEA/ATTS_dom"/>
</dbReference>
<dbReference type="PROSITE" id="PS51088">
    <property type="entry name" value="TEA_2"/>
    <property type="match status" value="1"/>
</dbReference>
<comment type="subcellular location">
    <subcellularLocation>
        <location evidence="1 6">Nucleus</location>
    </subcellularLocation>
</comment>
<reference evidence="10" key="3">
    <citation type="submission" date="2025-09" db="UniProtKB">
        <authorList>
            <consortium name="Ensembl"/>
        </authorList>
    </citation>
    <scope>IDENTIFICATION</scope>
</reference>
<proteinExistence type="predicted"/>
<evidence type="ECO:0000256" key="2">
    <source>
        <dbReference type="ARBA" id="ARBA00023015"/>
    </source>
</evidence>
<keyword evidence="11" id="KW-1185">Reference proteome</keyword>
<dbReference type="PRINTS" id="PR00065">
    <property type="entry name" value="TEADOMAIN"/>
</dbReference>
<dbReference type="PIRSF" id="PIRSF002603">
    <property type="entry name" value="TEF"/>
    <property type="match status" value="1"/>
</dbReference>
<dbReference type="Gene3D" id="2.70.50.80">
    <property type="match status" value="1"/>
</dbReference>
<reference evidence="10" key="1">
    <citation type="submission" date="2021-04" db="EMBL/GenBank/DDBJ databases">
        <authorList>
            <consortium name="Wellcome Sanger Institute Data Sharing"/>
        </authorList>
    </citation>
    <scope>NUCLEOTIDE SEQUENCE [LARGE SCALE GENOMIC DNA]</scope>
</reference>
<evidence type="ECO:0000256" key="4">
    <source>
        <dbReference type="ARBA" id="ARBA00023163"/>
    </source>
</evidence>
<evidence type="ECO:0000259" key="9">
    <source>
        <dbReference type="PROSITE" id="PS51088"/>
    </source>
</evidence>
<evidence type="ECO:0000313" key="11">
    <source>
        <dbReference type="Proteomes" id="UP000472265"/>
    </source>
</evidence>
<dbReference type="Proteomes" id="UP000472265">
    <property type="component" value="Chromosome 6"/>
</dbReference>
<dbReference type="PANTHER" id="PTHR11834">
    <property type="entry name" value="TRANSCRIPTIONAL ENHANCER FACTOR TEF RELATED"/>
    <property type="match status" value="1"/>
</dbReference>
<dbReference type="SMART" id="SM00426">
    <property type="entry name" value="TEA"/>
    <property type="match status" value="1"/>
</dbReference>
<evidence type="ECO:0000313" key="10">
    <source>
        <dbReference type="Ensembl" id="ENSSAUP00010066658.1"/>
    </source>
</evidence>
<dbReference type="GO" id="GO:0035329">
    <property type="term" value="P:hippo signaling"/>
    <property type="evidence" value="ECO:0007669"/>
    <property type="project" value="InterPro"/>
</dbReference>
<dbReference type="GO" id="GO:0000978">
    <property type="term" value="F:RNA polymerase II cis-regulatory region sequence-specific DNA binding"/>
    <property type="evidence" value="ECO:0007669"/>
    <property type="project" value="TreeGrafter"/>
</dbReference>
<dbReference type="Gene3D" id="6.10.20.40">
    <property type="entry name" value="TEA/ATTS domain"/>
    <property type="match status" value="1"/>
</dbReference>
<reference evidence="10" key="2">
    <citation type="submission" date="2025-08" db="UniProtKB">
        <authorList>
            <consortium name="Ensembl"/>
        </authorList>
    </citation>
    <scope>IDENTIFICATION</scope>
</reference>
<dbReference type="PROSITE" id="PS00554">
    <property type="entry name" value="TEA_1"/>
    <property type="match status" value="1"/>
</dbReference>
<dbReference type="GO" id="GO:0000981">
    <property type="term" value="F:DNA-binding transcription factor activity, RNA polymerase II-specific"/>
    <property type="evidence" value="ECO:0007669"/>
    <property type="project" value="TreeGrafter"/>
</dbReference>
<evidence type="ECO:0000256" key="7">
    <source>
        <dbReference type="PROSITE-ProRule" id="PRU00505"/>
    </source>
</evidence>
<feature type="region of interest" description="Disordered" evidence="8">
    <location>
        <begin position="1"/>
        <end position="33"/>
    </location>
</feature>
<dbReference type="AlphaFoldDB" id="A0A671YUY6"/>
<dbReference type="InterPro" id="IPR050937">
    <property type="entry name" value="TEC1_TEAD_TF"/>
</dbReference>
<feature type="domain" description="TEA" evidence="9">
    <location>
        <begin position="26"/>
        <end position="102"/>
    </location>
</feature>
<evidence type="ECO:0000256" key="3">
    <source>
        <dbReference type="ARBA" id="ARBA00023125"/>
    </source>
</evidence>
<gene>
    <name evidence="10" type="primary">TEAD3</name>
    <name evidence="10" type="synonym">tead3b</name>
</gene>
<accession>A0A671YUY6</accession>
<keyword evidence="5 6" id="KW-0539">Nucleus</keyword>
<dbReference type="GO" id="GO:0048568">
    <property type="term" value="P:embryonic organ development"/>
    <property type="evidence" value="ECO:0007669"/>
    <property type="project" value="TreeGrafter"/>
</dbReference>
<keyword evidence="2 6" id="KW-0805">Transcription regulation</keyword>